<reference evidence="3" key="1">
    <citation type="journal article" date="2013" name="Genome Announc.">
        <title>Draft genome sequence of the grapevine dieback fungus Eutypa lata UCR-EL1.</title>
        <authorList>
            <person name="Blanco-Ulate B."/>
            <person name="Rolshausen P.E."/>
            <person name="Cantu D."/>
        </authorList>
    </citation>
    <scope>NUCLEOTIDE SEQUENCE [LARGE SCALE GENOMIC DNA]</scope>
    <source>
        <strain evidence="3">UCR-EL1</strain>
    </source>
</reference>
<feature type="compositionally biased region" description="Polar residues" evidence="1">
    <location>
        <begin position="107"/>
        <end position="116"/>
    </location>
</feature>
<keyword evidence="3" id="KW-1185">Reference proteome</keyword>
<dbReference type="HOGENOM" id="CLU_1288898_0_0_1"/>
<accession>M7SRD6</accession>
<sequence>MSDTTTPIFHSSAATEPASSSLSPSSSLTTTTSPSYPTQPVPSTSTVTIRSTASTDAVTGSWSYSSSSVTATSAVTYPTEPAPSTSTVTVVINGTTSTTTRTLMSTDPVTGTLSSATDGGGPPTTTTGGASICYPGYGTESVCFPVEPETTTADTDTVTGSMTTFMRAYSTDSAFQSEDSGDSSLQEEGDEHHHKHPGWGWFNWGKREDEKVKH</sequence>
<name>M7SRD6_EUTLA</name>
<evidence type="ECO:0000256" key="1">
    <source>
        <dbReference type="SAM" id="MobiDB-lite"/>
    </source>
</evidence>
<feature type="region of interest" description="Disordered" evidence="1">
    <location>
        <begin position="1"/>
        <end position="50"/>
    </location>
</feature>
<gene>
    <name evidence="2" type="ORF">UCREL1_5948</name>
</gene>
<evidence type="ECO:0000313" key="3">
    <source>
        <dbReference type="Proteomes" id="UP000012174"/>
    </source>
</evidence>
<protein>
    <submittedName>
        <fullName evidence="2">Uncharacterized protein</fullName>
    </submittedName>
</protein>
<organism evidence="2 3">
    <name type="scientific">Eutypa lata (strain UCR-EL1)</name>
    <name type="common">Grapevine dieback disease fungus</name>
    <name type="synonym">Eutypa armeniacae</name>
    <dbReference type="NCBI Taxonomy" id="1287681"/>
    <lineage>
        <taxon>Eukaryota</taxon>
        <taxon>Fungi</taxon>
        <taxon>Dikarya</taxon>
        <taxon>Ascomycota</taxon>
        <taxon>Pezizomycotina</taxon>
        <taxon>Sordariomycetes</taxon>
        <taxon>Xylariomycetidae</taxon>
        <taxon>Xylariales</taxon>
        <taxon>Diatrypaceae</taxon>
        <taxon>Eutypa</taxon>
    </lineage>
</organism>
<proteinExistence type="predicted"/>
<dbReference type="OMA" id="WGKREDE"/>
<dbReference type="Proteomes" id="UP000012174">
    <property type="component" value="Unassembled WGS sequence"/>
</dbReference>
<feature type="compositionally biased region" description="Low complexity" evidence="1">
    <location>
        <begin position="11"/>
        <end position="48"/>
    </location>
</feature>
<feature type="compositionally biased region" description="Acidic residues" evidence="1">
    <location>
        <begin position="179"/>
        <end position="189"/>
    </location>
</feature>
<feature type="region of interest" description="Disordered" evidence="1">
    <location>
        <begin position="173"/>
        <end position="214"/>
    </location>
</feature>
<dbReference type="EMBL" id="KB706538">
    <property type="protein sequence ID" value="EMR67053.1"/>
    <property type="molecule type" value="Genomic_DNA"/>
</dbReference>
<evidence type="ECO:0000313" key="2">
    <source>
        <dbReference type="EMBL" id="EMR67053.1"/>
    </source>
</evidence>
<dbReference type="KEGG" id="ela:UCREL1_5948"/>
<feature type="compositionally biased region" description="Basic and acidic residues" evidence="1">
    <location>
        <begin position="205"/>
        <end position="214"/>
    </location>
</feature>
<feature type="region of interest" description="Disordered" evidence="1">
    <location>
        <begin position="100"/>
        <end position="123"/>
    </location>
</feature>
<dbReference type="AlphaFoldDB" id="M7SRD6"/>